<name>A0A0D0DJU7_9AGAM</name>
<sequence>VLLYHGLFPMAPLQPRMAVSVELLAFYQALFEQSCDAINALPSVVNSHYIHRGF</sequence>
<dbReference type="AlphaFoldDB" id="A0A0D0DJU7"/>
<keyword evidence="2" id="KW-1185">Reference proteome</keyword>
<dbReference type="HOGENOM" id="CLU_004552_8_1_1"/>
<dbReference type="Proteomes" id="UP000054538">
    <property type="component" value="Unassembled WGS sequence"/>
</dbReference>
<feature type="non-terminal residue" evidence="1">
    <location>
        <position position="1"/>
    </location>
</feature>
<proteinExistence type="predicted"/>
<evidence type="ECO:0000313" key="2">
    <source>
        <dbReference type="Proteomes" id="UP000054538"/>
    </source>
</evidence>
<accession>A0A0D0DJU7</accession>
<protein>
    <submittedName>
        <fullName evidence="1">Uncharacterized protein</fullName>
    </submittedName>
</protein>
<organism evidence="1 2">
    <name type="scientific">Paxillus rubicundulus Ve08.2h10</name>
    <dbReference type="NCBI Taxonomy" id="930991"/>
    <lineage>
        <taxon>Eukaryota</taxon>
        <taxon>Fungi</taxon>
        <taxon>Dikarya</taxon>
        <taxon>Basidiomycota</taxon>
        <taxon>Agaricomycotina</taxon>
        <taxon>Agaricomycetes</taxon>
        <taxon>Agaricomycetidae</taxon>
        <taxon>Boletales</taxon>
        <taxon>Paxilineae</taxon>
        <taxon>Paxillaceae</taxon>
        <taxon>Paxillus</taxon>
    </lineage>
</organism>
<dbReference type="OrthoDB" id="2647060at2759"/>
<reference evidence="1 2" key="1">
    <citation type="submission" date="2014-04" db="EMBL/GenBank/DDBJ databases">
        <authorList>
            <consortium name="DOE Joint Genome Institute"/>
            <person name="Kuo A."/>
            <person name="Kohler A."/>
            <person name="Jargeat P."/>
            <person name="Nagy L.G."/>
            <person name="Floudas D."/>
            <person name="Copeland A."/>
            <person name="Barry K.W."/>
            <person name="Cichocki N."/>
            <person name="Veneault-Fourrey C."/>
            <person name="LaButti K."/>
            <person name="Lindquist E.A."/>
            <person name="Lipzen A."/>
            <person name="Lundell T."/>
            <person name="Morin E."/>
            <person name="Murat C."/>
            <person name="Sun H."/>
            <person name="Tunlid A."/>
            <person name="Henrissat B."/>
            <person name="Grigoriev I.V."/>
            <person name="Hibbett D.S."/>
            <person name="Martin F."/>
            <person name="Nordberg H.P."/>
            <person name="Cantor M.N."/>
            <person name="Hua S.X."/>
        </authorList>
    </citation>
    <scope>NUCLEOTIDE SEQUENCE [LARGE SCALE GENOMIC DNA]</scope>
    <source>
        <strain evidence="1 2">Ve08.2h10</strain>
    </source>
</reference>
<dbReference type="InParanoid" id="A0A0D0DJU7"/>
<gene>
    <name evidence="1" type="ORF">PAXRUDRAFT_149557</name>
</gene>
<dbReference type="EMBL" id="KN825390">
    <property type="protein sequence ID" value="KIK91408.1"/>
    <property type="molecule type" value="Genomic_DNA"/>
</dbReference>
<evidence type="ECO:0000313" key="1">
    <source>
        <dbReference type="EMBL" id="KIK91408.1"/>
    </source>
</evidence>
<reference evidence="2" key="2">
    <citation type="submission" date="2015-01" db="EMBL/GenBank/DDBJ databases">
        <title>Evolutionary Origins and Diversification of the Mycorrhizal Mutualists.</title>
        <authorList>
            <consortium name="DOE Joint Genome Institute"/>
            <consortium name="Mycorrhizal Genomics Consortium"/>
            <person name="Kohler A."/>
            <person name="Kuo A."/>
            <person name="Nagy L.G."/>
            <person name="Floudas D."/>
            <person name="Copeland A."/>
            <person name="Barry K.W."/>
            <person name="Cichocki N."/>
            <person name="Veneault-Fourrey C."/>
            <person name="LaButti K."/>
            <person name="Lindquist E.A."/>
            <person name="Lipzen A."/>
            <person name="Lundell T."/>
            <person name="Morin E."/>
            <person name="Murat C."/>
            <person name="Riley R."/>
            <person name="Ohm R."/>
            <person name="Sun H."/>
            <person name="Tunlid A."/>
            <person name="Henrissat B."/>
            <person name="Grigoriev I.V."/>
            <person name="Hibbett D.S."/>
            <person name="Martin F."/>
        </authorList>
    </citation>
    <scope>NUCLEOTIDE SEQUENCE [LARGE SCALE GENOMIC DNA]</scope>
    <source>
        <strain evidence="2">Ve08.2h10</strain>
    </source>
</reference>